<accession>A0A828Z613</accession>
<organism evidence="1 2">
    <name type="scientific">Leptospira weilii str. 2006001853</name>
    <dbReference type="NCBI Taxonomy" id="1001589"/>
    <lineage>
        <taxon>Bacteria</taxon>
        <taxon>Pseudomonadati</taxon>
        <taxon>Spirochaetota</taxon>
        <taxon>Spirochaetia</taxon>
        <taxon>Leptospirales</taxon>
        <taxon>Leptospiraceae</taxon>
        <taxon>Leptospira</taxon>
    </lineage>
</organism>
<evidence type="ECO:0000313" key="2">
    <source>
        <dbReference type="Proteomes" id="UP000001338"/>
    </source>
</evidence>
<dbReference type="AlphaFoldDB" id="A0A828Z613"/>
<comment type="caution">
    <text evidence="1">The sequence shown here is derived from an EMBL/GenBank/DDBJ whole genome shotgun (WGS) entry which is preliminary data.</text>
</comment>
<protein>
    <submittedName>
        <fullName evidence="1">Uncharacterized protein</fullName>
    </submittedName>
</protein>
<proteinExistence type="predicted"/>
<gene>
    <name evidence="1" type="ORF">LEP1GSC036_4719</name>
</gene>
<dbReference type="EMBL" id="AFLV02000014">
    <property type="protein sequence ID" value="EKR65698.1"/>
    <property type="molecule type" value="Genomic_DNA"/>
</dbReference>
<sequence>MWKSFIEIIFIFFLVRSGNKKSSDLDFPKEGEPFLRVKETVPTNSLKRISQKDLNAGIPTIFFTTLQN</sequence>
<name>A0A828Z613_9LEPT</name>
<dbReference type="Proteomes" id="UP000001338">
    <property type="component" value="Unassembled WGS sequence"/>
</dbReference>
<reference evidence="1 2" key="1">
    <citation type="submission" date="2012-10" db="EMBL/GenBank/DDBJ databases">
        <authorList>
            <person name="Harkins D.M."/>
            <person name="Durkin A.S."/>
            <person name="Brinkac L.M."/>
            <person name="Haft D.H."/>
            <person name="Selengut J.D."/>
            <person name="Sanka R."/>
            <person name="DePew J."/>
            <person name="Purushe J."/>
            <person name="Whelen A.C."/>
            <person name="Vinetz J.M."/>
            <person name="Sutton G.G."/>
            <person name="Nierman W.C."/>
            <person name="Fouts D.E."/>
        </authorList>
    </citation>
    <scope>NUCLEOTIDE SEQUENCE [LARGE SCALE GENOMIC DNA]</scope>
    <source>
        <strain evidence="1 2">2006001853</strain>
    </source>
</reference>
<evidence type="ECO:0000313" key="1">
    <source>
        <dbReference type="EMBL" id="EKR65698.1"/>
    </source>
</evidence>